<comment type="function">
    <text evidence="1">Required for the transposition of the insertion element.</text>
</comment>
<keyword evidence="3" id="KW-0815">Transposition</keyword>
<dbReference type="EMBL" id="CADCTN010000234">
    <property type="protein sequence ID" value="CAA9275052.1"/>
    <property type="molecule type" value="Genomic_DNA"/>
</dbReference>
<dbReference type="InterPro" id="IPR001207">
    <property type="entry name" value="Transposase_mutator"/>
</dbReference>
<evidence type="ECO:0000256" key="1">
    <source>
        <dbReference type="ARBA" id="ARBA00002190"/>
    </source>
</evidence>
<organism evidence="6">
    <name type="scientific">uncultured Blastococcus sp</name>
    <dbReference type="NCBI Taxonomy" id="217144"/>
    <lineage>
        <taxon>Bacteria</taxon>
        <taxon>Bacillati</taxon>
        <taxon>Actinomycetota</taxon>
        <taxon>Actinomycetes</taxon>
        <taxon>Geodermatophilales</taxon>
        <taxon>Geodermatophilaceae</taxon>
        <taxon>Blastococcus</taxon>
        <taxon>environmental samples</taxon>
    </lineage>
</organism>
<sequence length="45" mass="5060">MAAFRDRSLAETALPYVFLDATYCTARVNRRVVARPALMASWSNP</sequence>
<comment type="similarity">
    <text evidence="2">Belongs to the transposase mutator family.</text>
</comment>
<dbReference type="GO" id="GO:0006313">
    <property type="term" value="P:DNA transposition"/>
    <property type="evidence" value="ECO:0007669"/>
    <property type="project" value="InterPro"/>
</dbReference>
<evidence type="ECO:0000256" key="2">
    <source>
        <dbReference type="ARBA" id="ARBA00010961"/>
    </source>
</evidence>
<dbReference type="Pfam" id="PF00872">
    <property type="entry name" value="Transposase_mut"/>
    <property type="match status" value="1"/>
</dbReference>
<evidence type="ECO:0000256" key="3">
    <source>
        <dbReference type="ARBA" id="ARBA00022578"/>
    </source>
</evidence>
<dbReference type="GO" id="GO:0003677">
    <property type="term" value="F:DNA binding"/>
    <property type="evidence" value="ECO:0007669"/>
    <property type="project" value="UniProtKB-KW"/>
</dbReference>
<gene>
    <name evidence="6" type="ORF">AVDCRST_MAG52-3441</name>
</gene>
<keyword evidence="4" id="KW-0238">DNA-binding</keyword>
<proteinExistence type="inferred from homology"/>
<keyword evidence="5" id="KW-0233">DNA recombination</keyword>
<protein>
    <submittedName>
        <fullName evidence="6">Uncharacterized protein</fullName>
    </submittedName>
</protein>
<name>A0A6J4JEA1_9ACTN</name>
<evidence type="ECO:0000256" key="4">
    <source>
        <dbReference type="ARBA" id="ARBA00023125"/>
    </source>
</evidence>
<dbReference type="GO" id="GO:0004803">
    <property type="term" value="F:transposase activity"/>
    <property type="evidence" value="ECO:0007669"/>
    <property type="project" value="InterPro"/>
</dbReference>
<reference evidence="6" key="1">
    <citation type="submission" date="2020-02" db="EMBL/GenBank/DDBJ databases">
        <authorList>
            <person name="Meier V. D."/>
        </authorList>
    </citation>
    <scope>NUCLEOTIDE SEQUENCE</scope>
    <source>
        <strain evidence="6">AVDCRST_MAG52</strain>
    </source>
</reference>
<evidence type="ECO:0000256" key="5">
    <source>
        <dbReference type="ARBA" id="ARBA00023172"/>
    </source>
</evidence>
<dbReference type="AlphaFoldDB" id="A0A6J4JEA1"/>
<accession>A0A6J4JEA1</accession>
<evidence type="ECO:0000313" key="6">
    <source>
        <dbReference type="EMBL" id="CAA9275052.1"/>
    </source>
</evidence>